<dbReference type="GO" id="GO:0005737">
    <property type="term" value="C:cytoplasm"/>
    <property type="evidence" value="ECO:0007669"/>
    <property type="project" value="TreeGrafter"/>
</dbReference>
<evidence type="ECO:0000256" key="1">
    <source>
        <dbReference type="ARBA" id="ARBA00012513"/>
    </source>
</evidence>
<dbReference type="Pfam" id="PF12330">
    <property type="entry name" value="Haspin_kinase"/>
    <property type="match status" value="1"/>
</dbReference>
<dbReference type="GO" id="GO:0005634">
    <property type="term" value="C:nucleus"/>
    <property type="evidence" value="ECO:0007669"/>
    <property type="project" value="TreeGrafter"/>
</dbReference>
<evidence type="ECO:0000256" key="8">
    <source>
        <dbReference type="ARBA" id="ARBA00048679"/>
    </source>
</evidence>
<evidence type="ECO:0000256" key="3">
    <source>
        <dbReference type="ARBA" id="ARBA00022679"/>
    </source>
</evidence>
<evidence type="ECO:0000256" key="2">
    <source>
        <dbReference type="ARBA" id="ARBA00022527"/>
    </source>
</evidence>
<keyword evidence="5 11" id="KW-0418">Kinase</keyword>
<evidence type="ECO:0000256" key="9">
    <source>
        <dbReference type="SAM" id="MobiDB-lite"/>
    </source>
</evidence>
<dbReference type="PANTHER" id="PTHR24419">
    <property type="entry name" value="INTERLEUKIN-1 RECEPTOR-ASSOCIATED KINASE"/>
    <property type="match status" value="1"/>
</dbReference>
<dbReference type="Gene3D" id="1.10.510.10">
    <property type="entry name" value="Transferase(Phosphotransferase) domain 1"/>
    <property type="match status" value="1"/>
</dbReference>
<dbReference type="GO" id="GO:0035556">
    <property type="term" value="P:intracellular signal transduction"/>
    <property type="evidence" value="ECO:0007669"/>
    <property type="project" value="TreeGrafter"/>
</dbReference>
<proteinExistence type="predicted"/>
<dbReference type="InterPro" id="IPR024604">
    <property type="entry name" value="GSG2_C"/>
</dbReference>
<dbReference type="AlphaFoldDB" id="A0AAF0E312"/>
<keyword evidence="4" id="KW-0547">Nucleotide-binding</keyword>
<dbReference type="PANTHER" id="PTHR24419:SF18">
    <property type="entry name" value="SERINE_THREONINE-PROTEIN KINASE HASPIN"/>
    <property type="match status" value="1"/>
</dbReference>
<protein>
    <recommendedName>
        <fullName evidence="1">non-specific serine/threonine protein kinase</fullName>
        <ecNumber evidence="1">2.7.11.1</ecNumber>
    </recommendedName>
</protein>
<dbReference type="EMBL" id="CP119935">
    <property type="protein sequence ID" value="WFD02622.1"/>
    <property type="molecule type" value="Genomic_DNA"/>
</dbReference>
<keyword evidence="2 11" id="KW-0723">Serine/threonine-protein kinase</keyword>
<evidence type="ECO:0000256" key="6">
    <source>
        <dbReference type="ARBA" id="ARBA00022840"/>
    </source>
</evidence>
<evidence type="ECO:0000313" key="11">
    <source>
        <dbReference type="EMBL" id="WFD02622.1"/>
    </source>
</evidence>
<dbReference type="Gene3D" id="3.30.200.20">
    <property type="entry name" value="Phosphorylase Kinase, domain 1"/>
    <property type="match status" value="1"/>
</dbReference>
<dbReference type="Proteomes" id="UP001214603">
    <property type="component" value="Chromosome 2"/>
</dbReference>
<accession>A0AAF0E312</accession>
<gene>
    <name evidence="11" type="ORF">MOBT1_001303</name>
</gene>
<dbReference type="SUPFAM" id="SSF56112">
    <property type="entry name" value="Protein kinase-like (PK-like)"/>
    <property type="match status" value="1"/>
</dbReference>
<dbReference type="InterPro" id="IPR011009">
    <property type="entry name" value="Kinase-like_dom_sf"/>
</dbReference>
<keyword evidence="6" id="KW-0067">ATP-binding</keyword>
<sequence>MSFLGSSTQRVNVYGRRGKTRVVPRDVENEVEAPLPPAPKPTGWGLFSGLDLRAWVDSPRKVLAQLTPRKDDVGKESRSGMMQCKEIPLTPGKGSASPLASSPLAHRVPLAPRDNAEPRAATPELPTEALQRLSLGESSDAMQGMLDATRQDAPHPFAECIQSMVGKGTVVKVGEASYSEVYRITRPLQGAKGRPSVSVMKVIPLEGDAVLPGPAQSPLASVEREIRVTAALSPRDGGAGQFVRLQEAHVVQGDYPEPLLAAWDDFKARDKRSENPRPDVLPETQRYALLCMDDAGTELEHTPLRSWRQRAAVFWQTAYALAEAEAASEFEHRDLHLGNILVTQAPPRRATRSSSAPTEPALRDLPASLWSLYEPRVAQVRATIIDYSLSRMRIDGAVCAYDFSDPTLFEGQGDTQYDVYRTMRSLVAGDWLAFHPSTNVLWLRFVAQRLLATEEPPEGTDTNEEAAYSSLLLAEQIADEAIEQLRRAAPQHSLSTRSKRRSIQRSPDAWKLRREARAPAVSSAAELVHSTAELLADGEK</sequence>
<reference evidence="11" key="1">
    <citation type="submission" date="2023-03" db="EMBL/GenBank/DDBJ databases">
        <title>Mating type loci evolution in Malassezia.</title>
        <authorList>
            <person name="Coelho M.A."/>
        </authorList>
    </citation>
    <scope>NUCLEOTIDE SEQUENCE</scope>
    <source>
        <strain evidence="11">CBS 7876</strain>
    </source>
</reference>
<keyword evidence="12" id="KW-1185">Reference proteome</keyword>
<dbReference type="GO" id="GO:0005524">
    <property type="term" value="F:ATP binding"/>
    <property type="evidence" value="ECO:0007669"/>
    <property type="project" value="UniProtKB-KW"/>
</dbReference>
<keyword evidence="3 11" id="KW-0808">Transferase</keyword>
<comment type="catalytic activity">
    <reaction evidence="7">
        <text>L-threonyl-[protein] + ATP = O-phospho-L-threonyl-[protein] + ADP + H(+)</text>
        <dbReference type="Rhea" id="RHEA:46608"/>
        <dbReference type="Rhea" id="RHEA-COMP:11060"/>
        <dbReference type="Rhea" id="RHEA-COMP:11605"/>
        <dbReference type="ChEBI" id="CHEBI:15378"/>
        <dbReference type="ChEBI" id="CHEBI:30013"/>
        <dbReference type="ChEBI" id="CHEBI:30616"/>
        <dbReference type="ChEBI" id="CHEBI:61977"/>
        <dbReference type="ChEBI" id="CHEBI:456216"/>
        <dbReference type="EC" id="2.7.11.1"/>
    </reaction>
</comment>
<evidence type="ECO:0000256" key="4">
    <source>
        <dbReference type="ARBA" id="ARBA00022741"/>
    </source>
</evidence>
<evidence type="ECO:0000256" key="7">
    <source>
        <dbReference type="ARBA" id="ARBA00047899"/>
    </source>
</evidence>
<evidence type="ECO:0000256" key="5">
    <source>
        <dbReference type="ARBA" id="ARBA00022777"/>
    </source>
</evidence>
<evidence type="ECO:0000259" key="10">
    <source>
        <dbReference type="SMART" id="SM01331"/>
    </source>
</evidence>
<dbReference type="SMART" id="SM01331">
    <property type="entry name" value="DUF3635"/>
    <property type="match status" value="1"/>
</dbReference>
<feature type="domain" description="Serine/threonine-protein kinase haspin C-terminal" evidence="10">
    <location>
        <begin position="406"/>
        <end position="495"/>
    </location>
</feature>
<dbReference type="GO" id="GO:0000278">
    <property type="term" value="P:mitotic cell cycle"/>
    <property type="evidence" value="ECO:0007669"/>
    <property type="project" value="TreeGrafter"/>
</dbReference>
<dbReference type="EC" id="2.7.11.1" evidence="1"/>
<feature type="region of interest" description="Disordered" evidence="9">
    <location>
        <begin position="488"/>
        <end position="509"/>
    </location>
</feature>
<organism evidence="11 12">
    <name type="scientific">Malassezia obtusa</name>
    <dbReference type="NCBI Taxonomy" id="76774"/>
    <lineage>
        <taxon>Eukaryota</taxon>
        <taxon>Fungi</taxon>
        <taxon>Dikarya</taxon>
        <taxon>Basidiomycota</taxon>
        <taxon>Ustilaginomycotina</taxon>
        <taxon>Malasseziomycetes</taxon>
        <taxon>Malasseziales</taxon>
        <taxon>Malasseziaceae</taxon>
        <taxon>Malassezia</taxon>
    </lineage>
</organism>
<name>A0AAF0E312_9BASI</name>
<comment type="catalytic activity">
    <reaction evidence="8">
        <text>L-seryl-[protein] + ATP = O-phospho-L-seryl-[protein] + ADP + H(+)</text>
        <dbReference type="Rhea" id="RHEA:17989"/>
        <dbReference type="Rhea" id="RHEA-COMP:9863"/>
        <dbReference type="Rhea" id="RHEA-COMP:11604"/>
        <dbReference type="ChEBI" id="CHEBI:15378"/>
        <dbReference type="ChEBI" id="CHEBI:29999"/>
        <dbReference type="ChEBI" id="CHEBI:30616"/>
        <dbReference type="ChEBI" id="CHEBI:83421"/>
        <dbReference type="ChEBI" id="CHEBI:456216"/>
        <dbReference type="EC" id="2.7.11.1"/>
    </reaction>
</comment>
<dbReference type="GO" id="GO:0072354">
    <property type="term" value="F:histone H3T3 kinase activity"/>
    <property type="evidence" value="ECO:0007669"/>
    <property type="project" value="TreeGrafter"/>
</dbReference>
<evidence type="ECO:0000313" key="12">
    <source>
        <dbReference type="Proteomes" id="UP001214603"/>
    </source>
</evidence>